<keyword evidence="6 8" id="KW-1133">Transmembrane helix</keyword>
<reference evidence="10" key="1">
    <citation type="submission" date="2016-10" db="EMBL/GenBank/DDBJ databases">
        <authorList>
            <person name="Varghese N."/>
            <person name="Submissions S."/>
        </authorList>
    </citation>
    <scope>NUCLEOTIDE SEQUENCE [LARGE SCALE GENOMIC DNA]</scope>
    <source>
        <strain evidence="10">GAS369</strain>
    </source>
</reference>
<gene>
    <name evidence="9" type="ORF">SAMN05444158_6881</name>
</gene>
<dbReference type="PANTHER" id="PTHR30269:SF37">
    <property type="entry name" value="MEMBRANE TRANSPORTER PROTEIN"/>
    <property type="match status" value="1"/>
</dbReference>
<evidence type="ECO:0000313" key="10">
    <source>
        <dbReference type="Proteomes" id="UP000243904"/>
    </source>
</evidence>
<evidence type="ECO:0000256" key="8">
    <source>
        <dbReference type="RuleBase" id="RU363041"/>
    </source>
</evidence>
<proteinExistence type="inferred from homology"/>
<dbReference type="RefSeq" id="WP_146690482.1">
    <property type="nucleotide sequence ID" value="NZ_LT629750.1"/>
</dbReference>
<feature type="transmembrane region" description="Helical" evidence="8">
    <location>
        <begin position="143"/>
        <end position="161"/>
    </location>
</feature>
<comment type="subcellular location">
    <subcellularLocation>
        <location evidence="1 8">Cell membrane</location>
        <topology evidence="1 8">Multi-pass membrane protein</topology>
    </subcellularLocation>
</comment>
<evidence type="ECO:0000313" key="9">
    <source>
        <dbReference type="EMBL" id="SDT54223.1"/>
    </source>
</evidence>
<feature type="transmembrane region" description="Helical" evidence="8">
    <location>
        <begin position="181"/>
        <end position="204"/>
    </location>
</feature>
<evidence type="ECO:0000256" key="2">
    <source>
        <dbReference type="ARBA" id="ARBA00009142"/>
    </source>
</evidence>
<dbReference type="PANTHER" id="PTHR30269">
    <property type="entry name" value="TRANSMEMBRANE PROTEIN YFCA"/>
    <property type="match status" value="1"/>
</dbReference>
<keyword evidence="3" id="KW-0813">Transport</keyword>
<organism evidence="9 10">
    <name type="scientific">Bradyrhizobium canariense</name>
    <dbReference type="NCBI Taxonomy" id="255045"/>
    <lineage>
        <taxon>Bacteria</taxon>
        <taxon>Pseudomonadati</taxon>
        <taxon>Pseudomonadota</taxon>
        <taxon>Alphaproteobacteria</taxon>
        <taxon>Hyphomicrobiales</taxon>
        <taxon>Nitrobacteraceae</taxon>
        <taxon>Bradyrhizobium</taxon>
    </lineage>
</organism>
<feature type="transmembrane region" description="Helical" evidence="8">
    <location>
        <begin position="41"/>
        <end position="67"/>
    </location>
</feature>
<keyword evidence="5 8" id="KW-0812">Transmembrane</keyword>
<dbReference type="AlphaFoldDB" id="A0A1H2B7Q0"/>
<accession>A0A1H2B7Q0</accession>
<keyword evidence="4 8" id="KW-1003">Cell membrane</keyword>
<keyword evidence="10" id="KW-1185">Reference proteome</keyword>
<keyword evidence="7 8" id="KW-0472">Membrane</keyword>
<evidence type="ECO:0000256" key="3">
    <source>
        <dbReference type="ARBA" id="ARBA00022448"/>
    </source>
</evidence>
<feature type="transmembrane region" description="Helical" evidence="8">
    <location>
        <begin position="112"/>
        <end position="131"/>
    </location>
</feature>
<feature type="transmembrane region" description="Helical" evidence="8">
    <location>
        <begin position="88"/>
        <end position="106"/>
    </location>
</feature>
<dbReference type="InterPro" id="IPR052017">
    <property type="entry name" value="TSUP"/>
</dbReference>
<dbReference type="EMBL" id="LT629750">
    <property type="protein sequence ID" value="SDT54223.1"/>
    <property type="molecule type" value="Genomic_DNA"/>
</dbReference>
<evidence type="ECO:0000256" key="1">
    <source>
        <dbReference type="ARBA" id="ARBA00004651"/>
    </source>
</evidence>
<feature type="transmembrane region" description="Helical" evidence="8">
    <location>
        <begin position="12"/>
        <end position="35"/>
    </location>
</feature>
<name>A0A1H2B7Q0_9BRAD</name>
<dbReference type="Pfam" id="PF01925">
    <property type="entry name" value="TauE"/>
    <property type="match status" value="1"/>
</dbReference>
<evidence type="ECO:0000256" key="6">
    <source>
        <dbReference type="ARBA" id="ARBA00022989"/>
    </source>
</evidence>
<evidence type="ECO:0000256" key="5">
    <source>
        <dbReference type="ARBA" id="ARBA00022692"/>
    </source>
</evidence>
<dbReference type="Proteomes" id="UP000243904">
    <property type="component" value="Chromosome I"/>
</dbReference>
<evidence type="ECO:0000256" key="4">
    <source>
        <dbReference type="ARBA" id="ARBA00022475"/>
    </source>
</evidence>
<protein>
    <recommendedName>
        <fullName evidence="8">Probable membrane transporter protein</fullName>
    </recommendedName>
</protein>
<evidence type="ECO:0000256" key="7">
    <source>
        <dbReference type="ARBA" id="ARBA00023136"/>
    </source>
</evidence>
<sequence length="262" mass="26921">MQYLATTLNQFAASASLTPGVVLATAFSIMAAALLRGFTGFGFALAAVPLLGLFMAPSQSVPIALGLQFLGGMIDFRQASKDCHWPSLRWLIVGAVAGSPVGALVLSVVPASIARIVIATITTGAVLMLNGGFRLANIPSRPITTLVGLAAGLFNGLAAMPSPPVVVYYASGPFGRVAARASLLVFFLATSIAALVSVALVGLLDLRSLMLALLGLPIMLTGTWIGEMAFRRGSDTLHRQVSIASLGLVALGSAIKGISELM</sequence>
<dbReference type="InterPro" id="IPR002781">
    <property type="entry name" value="TM_pro_TauE-like"/>
</dbReference>
<comment type="similarity">
    <text evidence="2 8">Belongs to the 4-toluene sulfonate uptake permease (TSUP) (TC 2.A.102) family.</text>
</comment>
<feature type="transmembrane region" description="Helical" evidence="8">
    <location>
        <begin position="211"/>
        <end position="230"/>
    </location>
</feature>
<dbReference type="GO" id="GO:0005886">
    <property type="term" value="C:plasma membrane"/>
    <property type="evidence" value="ECO:0007669"/>
    <property type="project" value="UniProtKB-SubCell"/>
</dbReference>